<dbReference type="GO" id="GO:0005737">
    <property type="term" value="C:cytoplasm"/>
    <property type="evidence" value="ECO:0007669"/>
    <property type="project" value="UniProtKB-SubCell"/>
</dbReference>
<feature type="binding site" evidence="9">
    <location>
        <position position="123"/>
    </location>
    <ligand>
        <name>ATP</name>
        <dbReference type="ChEBI" id="CHEBI:30616"/>
    </ligand>
</feature>
<dbReference type="SUPFAM" id="SSF52402">
    <property type="entry name" value="Adenine nucleotide alpha hydrolases-like"/>
    <property type="match status" value="1"/>
</dbReference>
<organism evidence="12 13">
    <name type="scientific">Sulfurimonas xiamenensis</name>
    <dbReference type="NCBI Taxonomy" id="2590021"/>
    <lineage>
        <taxon>Bacteria</taxon>
        <taxon>Pseudomonadati</taxon>
        <taxon>Campylobacterota</taxon>
        <taxon>Epsilonproteobacteria</taxon>
        <taxon>Campylobacterales</taxon>
        <taxon>Sulfurimonadaceae</taxon>
        <taxon>Sulfurimonas</taxon>
    </lineage>
</organism>
<dbReference type="FunFam" id="2.30.30.280:FF:000001">
    <property type="entry name" value="tRNA-specific 2-thiouridylase MnmA"/>
    <property type="match status" value="1"/>
</dbReference>
<feature type="active site" description="Nucleophile" evidence="9">
    <location>
        <position position="99"/>
    </location>
</feature>
<evidence type="ECO:0000256" key="9">
    <source>
        <dbReference type="HAMAP-Rule" id="MF_00144"/>
    </source>
</evidence>
<evidence type="ECO:0000256" key="4">
    <source>
        <dbReference type="ARBA" id="ARBA00022741"/>
    </source>
</evidence>
<feature type="site" description="Interaction with tRNA" evidence="9">
    <location>
        <position position="124"/>
    </location>
</feature>
<comment type="caution">
    <text evidence="9">Lacks conserved residue(s) required for the propagation of feature annotation.</text>
</comment>
<dbReference type="NCBIfam" id="NF001138">
    <property type="entry name" value="PRK00143.1"/>
    <property type="match status" value="1"/>
</dbReference>
<dbReference type="GO" id="GO:0005524">
    <property type="term" value="F:ATP binding"/>
    <property type="evidence" value="ECO:0007669"/>
    <property type="project" value="UniProtKB-KW"/>
</dbReference>
<dbReference type="EMBL" id="CP041166">
    <property type="protein sequence ID" value="QFR44209.1"/>
    <property type="molecule type" value="Genomic_DNA"/>
</dbReference>
<dbReference type="GO" id="GO:0002143">
    <property type="term" value="P:tRNA wobble position uridine thiolation"/>
    <property type="evidence" value="ECO:0007669"/>
    <property type="project" value="TreeGrafter"/>
</dbReference>
<reference evidence="13" key="1">
    <citation type="submission" date="2019-06" db="EMBL/GenBank/DDBJ databases">
        <title>Sulfurimonas gotlandica sp. nov., a chemoautotrophic and psychrotolerant epsilonproteobacterium isolated from a pelagic redoxcline, and an emended description of the genus Sulfurimonas.</title>
        <authorList>
            <person name="Wang S."/>
            <person name="Jiang L."/>
            <person name="Shao Z."/>
        </authorList>
    </citation>
    <scope>NUCLEOTIDE SEQUENCE [LARGE SCALE GENOMIC DNA]</scope>
    <source>
        <strain evidence="13">1-1N</strain>
    </source>
</reference>
<dbReference type="InterPro" id="IPR014729">
    <property type="entry name" value="Rossmann-like_a/b/a_fold"/>
</dbReference>
<dbReference type="GO" id="GO:0103016">
    <property type="term" value="F:tRNA-uridine 2-sulfurtransferase activity"/>
    <property type="evidence" value="ECO:0007669"/>
    <property type="project" value="UniProtKB-EC"/>
</dbReference>
<keyword evidence="6 9" id="KW-0694">RNA-binding</keyword>
<keyword evidence="13" id="KW-1185">Reference proteome</keyword>
<feature type="domain" description="tRNA-specific 2-thiouridylase MnmA-like central" evidence="11">
    <location>
        <begin position="201"/>
        <end position="265"/>
    </location>
</feature>
<dbReference type="Pfam" id="PF20259">
    <property type="entry name" value="tRNA_Me_trans_M"/>
    <property type="match status" value="1"/>
</dbReference>
<dbReference type="AlphaFoldDB" id="A0AAJ4A5C6"/>
<comment type="function">
    <text evidence="9">Catalyzes the 2-thiolation of uridine at the wobble position (U34) of tRNA, leading to the formation of s(2)U34.</text>
</comment>
<dbReference type="Pfam" id="PF20258">
    <property type="entry name" value="tRNA_Me_trans_C"/>
    <property type="match status" value="1"/>
</dbReference>
<evidence type="ECO:0000313" key="13">
    <source>
        <dbReference type="Proteomes" id="UP000326061"/>
    </source>
</evidence>
<keyword evidence="1 9" id="KW-0820">tRNA-binding</keyword>
<evidence type="ECO:0000256" key="1">
    <source>
        <dbReference type="ARBA" id="ARBA00022555"/>
    </source>
</evidence>
<keyword evidence="2 9" id="KW-0808">Transferase</keyword>
<dbReference type="Pfam" id="PF03054">
    <property type="entry name" value="tRNA_Me_trans"/>
    <property type="match status" value="1"/>
</dbReference>
<feature type="binding site" evidence="9">
    <location>
        <position position="39"/>
    </location>
    <ligand>
        <name>ATP</name>
        <dbReference type="ChEBI" id="CHEBI:30616"/>
    </ligand>
</feature>
<keyword evidence="7" id="KW-1015">Disulfide bond</keyword>
<dbReference type="NCBIfam" id="TIGR00420">
    <property type="entry name" value="trmU"/>
    <property type="match status" value="1"/>
</dbReference>
<comment type="similarity">
    <text evidence="9">Belongs to the MnmA/TRMU family.</text>
</comment>
<dbReference type="Gene3D" id="2.40.30.10">
    <property type="entry name" value="Translation factors"/>
    <property type="match status" value="1"/>
</dbReference>
<feature type="active site" description="Cysteine persulfide intermediate" evidence="9">
    <location>
        <position position="193"/>
    </location>
</feature>
<comment type="subcellular location">
    <subcellularLocation>
        <location evidence="9">Cytoplasm</location>
    </subcellularLocation>
</comment>
<dbReference type="InterPro" id="IPR023382">
    <property type="entry name" value="MnmA-like_central_sf"/>
</dbReference>
<name>A0AAJ4A5C6_9BACT</name>
<dbReference type="InterPro" id="IPR004506">
    <property type="entry name" value="MnmA-like"/>
</dbReference>
<dbReference type="Gene3D" id="2.30.30.280">
    <property type="entry name" value="Adenine nucleotide alpha hydrolases-like domains"/>
    <property type="match status" value="1"/>
</dbReference>
<evidence type="ECO:0000313" key="12">
    <source>
        <dbReference type="EMBL" id="QFR44209.1"/>
    </source>
</evidence>
<feature type="region of interest" description="Interaction with tRNA" evidence="9">
    <location>
        <begin position="141"/>
        <end position="143"/>
    </location>
</feature>
<feature type="region of interest" description="Interaction with tRNA" evidence="9">
    <location>
        <begin position="295"/>
        <end position="296"/>
    </location>
</feature>
<dbReference type="GO" id="GO:0000049">
    <property type="term" value="F:tRNA binding"/>
    <property type="evidence" value="ECO:0007669"/>
    <property type="project" value="UniProtKB-KW"/>
</dbReference>
<dbReference type="HAMAP" id="MF_00144">
    <property type="entry name" value="tRNA_thiouridyl_MnmA"/>
    <property type="match status" value="1"/>
</dbReference>
<gene>
    <name evidence="9 12" type="primary">mnmA</name>
    <name evidence="12" type="ORF">FJR47_03190</name>
</gene>
<dbReference type="PANTHER" id="PTHR11933:SF5">
    <property type="entry name" value="MITOCHONDRIAL TRNA-SPECIFIC 2-THIOURIDYLASE 1"/>
    <property type="match status" value="1"/>
</dbReference>
<evidence type="ECO:0000256" key="7">
    <source>
        <dbReference type="ARBA" id="ARBA00023157"/>
    </source>
</evidence>
<keyword evidence="4 9" id="KW-0547">Nucleotide-binding</keyword>
<dbReference type="PANTHER" id="PTHR11933">
    <property type="entry name" value="TRNA 5-METHYLAMINOMETHYL-2-THIOURIDYLATE -METHYLTRANSFERASE"/>
    <property type="match status" value="1"/>
</dbReference>
<evidence type="ECO:0000259" key="10">
    <source>
        <dbReference type="Pfam" id="PF20258"/>
    </source>
</evidence>
<evidence type="ECO:0000256" key="5">
    <source>
        <dbReference type="ARBA" id="ARBA00022840"/>
    </source>
</evidence>
<dbReference type="Gene3D" id="3.40.50.620">
    <property type="entry name" value="HUPs"/>
    <property type="match status" value="1"/>
</dbReference>
<evidence type="ECO:0000256" key="2">
    <source>
        <dbReference type="ARBA" id="ARBA00022679"/>
    </source>
</evidence>
<keyword evidence="5 9" id="KW-0067">ATP-binding</keyword>
<evidence type="ECO:0000256" key="8">
    <source>
        <dbReference type="ARBA" id="ARBA00051542"/>
    </source>
</evidence>
<comment type="catalytic activity">
    <reaction evidence="8 9">
        <text>S-sulfanyl-L-cysteinyl-[protein] + uridine(34) in tRNA + AH2 + ATP = 2-thiouridine(34) in tRNA + L-cysteinyl-[protein] + A + AMP + diphosphate + H(+)</text>
        <dbReference type="Rhea" id="RHEA:47032"/>
        <dbReference type="Rhea" id="RHEA-COMP:10131"/>
        <dbReference type="Rhea" id="RHEA-COMP:11726"/>
        <dbReference type="Rhea" id="RHEA-COMP:11727"/>
        <dbReference type="Rhea" id="RHEA-COMP:11728"/>
        <dbReference type="ChEBI" id="CHEBI:13193"/>
        <dbReference type="ChEBI" id="CHEBI:15378"/>
        <dbReference type="ChEBI" id="CHEBI:17499"/>
        <dbReference type="ChEBI" id="CHEBI:29950"/>
        <dbReference type="ChEBI" id="CHEBI:30616"/>
        <dbReference type="ChEBI" id="CHEBI:33019"/>
        <dbReference type="ChEBI" id="CHEBI:61963"/>
        <dbReference type="ChEBI" id="CHEBI:65315"/>
        <dbReference type="ChEBI" id="CHEBI:87170"/>
        <dbReference type="ChEBI" id="CHEBI:456215"/>
        <dbReference type="EC" id="2.8.1.13"/>
    </reaction>
</comment>
<dbReference type="Proteomes" id="UP000326061">
    <property type="component" value="Chromosome"/>
</dbReference>
<dbReference type="EC" id="2.8.1.13" evidence="9"/>
<evidence type="ECO:0000256" key="3">
    <source>
        <dbReference type="ARBA" id="ARBA00022694"/>
    </source>
</evidence>
<keyword evidence="3 9" id="KW-0819">tRNA processing</keyword>
<dbReference type="KEGG" id="suln:FJR47_03190"/>
<dbReference type="InterPro" id="IPR046884">
    <property type="entry name" value="MnmA-like_central"/>
</dbReference>
<protein>
    <recommendedName>
        <fullName evidence="9">tRNA-specific 2-thiouridylase MnmA</fullName>
        <ecNumber evidence="9">2.8.1.13</ecNumber>
    </recommendedName>
</protein>
<feature type="domain" description="tRNA-specific 2-thiouridylase MnmA-like C-terminal" evidence="10">
    <location>
        <begin position="281"/>
        <end position="343"/>
    </location>
</feature>
<proteinExistence type="inferred from homology"/>
<accession>A0AAJ4A5C6</accession>
<evidence type="ECO:0000256" key="6">
    <source>
        <dbReference type="ARBA" id="ARBA00022884"/>
    </source>
</evidence>
<feature type="site" description="Interaction with tRNA" evidence="9">
    <location>
        <position position="327"/>
    </location>
</feature>
<keyword evidence="9" id="KW-0963">Cytoplasm</keyword>
<sequence length="346" mass="38858">MKKENMGKKVLVGMSGGVDSTVSALLLKEQGYDVEGLYMKLHSKPGYHEINQTRAQKAADFVGIKLHVLDLQDTFNKEVFQPFIDTYAEGKTPNPCALCNRSLKFGEMVRFADKIGADYIATGHYIKTDGKYFYEADDDTKDQSYFLFYVDRTVLSRLLFPLGEKKKSEIKELAASIGGLESFVSQRESTEICFVETTYTDLLKDYVAVDKIGQVLDKDGNVVGEHKGYMHYTIGKRKGFTVRGAHDPHYVISIDAKKNQIVVGKKEDLACNSVVLNNLNLYTDEKEFDTTVKLRYRTRAVPCHVKVEKNKAFITLKESVFGVATGQAAVFYDGKKLIGGGWIEKN</sequence>
<evidence type="ECO:0000259" key="11">
    <source>
        <dbReference type="Pfam" id="PF20259"/>
    </source>
</evidence>
<feature type="binding site" evidence="9">
    <location>
        <begin position="13"/>
        <end position="20"/>
    </location>
    <ligand>
        <name>ATP</name>
        <dbReference type="ChEBI" id="CHEBI:30616"/>
    </ligand>
</feature>
<dbReference type="InterPro" id="IPR046885">
    <property type="entry name" value="MnmA-like_C"/>
</dbReference>
<dbReference type="CDD" id="cd01998">
    <property type="entry name" value="MnmA_TRMU-like"/>
    <property type="match status" value="1"/>
</dbReference>